<dbReference type="EMBL" id="CACRTZ010000004">
    <property type="protein sequence ID" value="VYT89068.1"/>
    <property type="molecule type" value="Genomic_DNA"/>
</dbReference>
<dbReference type="AlphaFoldDB" id="A0A6N3AFG8"/>
<name>A0A6N3AFG8_9ENTR</name>
<proteinExistence type="predicted"/>
<protein>
    <recommendedName>
        <fullName evidence="2">Acyl carrier protein</fullName>
    </recommendedName>
</protein>
<evidence type="ECO:0008006" key="2">
    <source>
        <dbReference type="Google" id="ProtNLM"/>
    </source>
</evidence>
<organism evidence="1">
    <name type="scientific">Phytobacter massiliensis</name>
    <dbReference type="NCBI Taxonomy" id="1485952"/>
    <lineage>
        <taxon>Bacteria</taxon>
        <taxon>Pseudomonadati</taxon>
        <taxon>Pseudomonadota</taxon>
        <taxon>Gammaproteobacteria</taxon>
        <taxon>Enterobacterales</taxon>
        <taxon>Enterobacteriaceae</taxon>
        <taxon>Phytobacter</taxon>
    </lineage>
</organism>
<accession>A0A6N3AFG8</accession>
<dbReference type="RefSeq" id="WP_130560728.1">
    <property type="nucleotide sequence ID" value="NZ_CACRTZ010000004.1"/>
</dbReference>
<reference evidence="1" key="1">
    <citation type="submission" date="2019-11" db="EMBL/GenBank/DDBJ databases">
        <authorList>
            <person name="Feng L."/>
        </authorList>
    </citation>
    <scope>NUCLEOTIDE SEQUENCE</scope>
    <source>
        <strain evidence="1">EMassiliensisLFYP7</strain>
    </source>
</reference>
<evidence type="ECO:0000313" key="1">
    <source>
        <dbReference type="EMBL" id="VYT89068.1"/>
    </source>
</evidence>
<sequence length="120" mass="13388">MAPELSEVIAFIREYTGNRRQAMDASTLLEADLGVCGDDGVELLEDIAKAFNVELCTDEEGYRKTFSLQENEYLFSSEGLDLLGIGRLMDWLRKIPPPVIRDLSIGQLHSAIVEAARLRS</sequence>
<gene>
    <name evidence="1" type="ORF">EMLFYP7_00878</name>
</gene>